<dbReference type="EMBL" id="MLAK01000001">
    <property type="protein sequence ID" value="OHT17609.1"/>
    <property type="molecule type" value="Genomic_DNA"/>
</dbReference>
<name>A0A1J4L271_9EUKA</name>
<protein>
    <submittedName>
        <fullName evidence="2">Uncharacterized protein</fullName>
    </submittedName>
</protein>
<evidence type="ECO:0000256" key="1">
    <source>
        <dbReference type="SAM" id="MobiDB-lite"/>
    </source>
</evidence>
<dbReference type="AlphaFoldDB" id="A0A1J4L271"/>
<dbReference type="OrthoDB" id="294853at2759"/>
<dbReference type="GeneID" id="94824468"/>
<comment type="caution">
    <text evidence="2">The sequence shown here is derived from an EMBL/GenBank/DDBJ whole genome shotgun (WGS) entry which is preliminary data.</text>
</comment>
<proteinExistence type="predicted"/>
<organism evidence="2 3">
    <name type="scientific">Tritrichomonas foetus</name>
    <dbReference type="NCBI Taxonomy" id="1144522"/>
    <lineage>
        <taxon>Eukaryota</taxon>
        <taxon>Metamonada</taxon>
        <taxon>Parabasalia</taxon>
        <taxon>Tritrichomonadida</taxon>
        <taxon>Tritrichomonadidae</taxon>
        <taxon>Tritrichomonas</taxon>
    </lineage>
</organism>
<dbReference type="Proteomes" id="UP000179807">
    <property type="component" value="Unassembled WGS sequence"/>
</dbReference>
<feature type="region of interest" description="Disordered" evidence="1">
    <location>
        <begin position="200"/>
        <end position="220"/>
    </location>
</feature>
<dbReference type="VEuPathDB" id="TrichDB:TRFO_00867"/>
<gene>
    <name evidence="2" type="ORF">TRFO_00867</name>
</gene>
<feature type="compositionally biased region" description="Polar residues" evidence="1">
    <location>
        <begin position="200"/>
        <end position="214"/>
    </location>
</feature>
<reference evidence="2" key="1">
    <citation type="submission" date="2016-10" db="EMBL/GenBank/DDBJ databases">
        <authorList>
            <person name="Benchimol M."/>
            <person name="Almeida L.G."/>
            <person name="Vasconcelos A.T."/>
            <person name="Perreira-Neves A."/>
            <person name="Rosa I.A."/>
            <person name="Tasca T."/>
            <person name="Bogo M.R."/>
            <person name="de Souza W."/>
        </authorList>
    </citation>
    <scope>NUCLEOTIDE SEQUENCE [LARGE SCALE GENOMIC DNA]</scope>
    <source>
        <strain evidence="2">K</strain>
    </source>
</reference>
<sequence>MEIREQIESDLRAVASSPLPANVKKAMDQVIFRLRTQTSPVEIIEVNDPFVFLFEEITKDKKLINESIAILSTIRTLLEIGAIDGRACTKIFSIIDSLLQSAPESFMLKVLQISLASFTSPSANLEPRITATKWIFQMTGNIQSQTIPHVATAMSYQLLDVAFDKAMGNSGNAKKMITPQNSLSPDFDNTAELLINQNGEQASDNDGSQGNQSETELESTKIADPNDWSITFIFTLMTDILLFITNSEPKMFKKTFTKANNFPLLLLKYILDKHFTFLSYFQPQFKTNIELLFKFVTNQTDPTKFSMFIPHLVVNLTPNDPQRIMPLFSKVVSLVDSYPYLLNAIATTISCCPSLQFTTIPTDELLKLGSFSSKFFTTNFKGILSDPIIIYGSNRPGLASYDPFDQGINKILVSSVVILYQEILQCAHNTERFIAVFNLFDGVWQRVIQATQDPITLGTSLKIARTCVRYSIRQKQIDPAQRIFSTLCGFAVPTSAAFSLVAKGVIALHSITRLLQQMKAQIYMFWPLIFETISLCHHTAAHKRSAADTQALKLIQPSLLSFSTEINDELFTKLFGVIKKLSEEEYKTFIERKGTVPNFWPFKTLAYIFGLNITRVSEIEDSFFDHLGYLLQCDSPEYRTQATNSLFEISKNVVNSQNSTQKCRQRIFDYIFQAANSNHRDVSVAAFNGLLPFLAGGTAMNIGDGWPMVLTILKVVWATPFPENIQNGFRVLTFICSDCLMYLKVTDLEVCLSTISAYIMQMEDINIALGTIGLLWNVGSSLSTDNNDCWRALFKTLQNNFADKRQNIRESSLQTFFSLVNTFFGQFSSELRLHVLENVISPLVMVIAKNDSPLLAIQGVTQCLRSLGDYQGIIDKLINGIESISMKTESGIKAGEATRCYIPLFFFDDPNISKKVTLSFKRTVAVYVSNPKKSDLQGAVSVVTDVFPKIADKIDDDEFEDWLKIIEYFCTFQVDKPFLHVSTHAAMNVQNNLPSLKESRIIELIKLDTNLIEYGCQPLTAKCFETLATLYVKMLDEKGRANCLIQILPLLQKMLNTQECMECFKLILDSKLSLDIILSDRKTVCRLVEIGRRMPIFRQTIVKLMSEKMNLIQPDVFPIFLSLGRESPILFQFYFEKFCSKDSNDPQFFQLTKETVKKAIEAVTNLLIGEEKALGSVLRKQQYQGIIDFFIGLKDLETEPKLYNDKKVKGTKGHLLFLLQSIIKLSETKSTELRSVIQEILQIVTL</sequence>
<evidence type="ECO:0000313" key="2">
    <source>
        <dbReference type="EMBL" id="OHT17609.1"/>
    </source>
</evidence>
<dbReference type="RefSeq" id="XP_068370745.1">
    <property type="nucleotide sequence ID" value="XM_068489764.1"/>
</dbReference>
<dbReference type="InterPro" id="IPR016024">
    <property type="entry name" value="ARM-type_fold"/>
</dbReference>
<dbReference type="SUPFAM" id="SSF48371">
    <property type="entry name" value="ARM repeat"/>
    <property type="match status" value="1"/>
</dbReference>
<evidence type="ECO:0000313" key="3">
    <source>
        <dbReference type="Proteomes" id="UP000179807"/>
    </source>
</evidence>
<accession>A0A1J4L271</accession>
<keyword evidence="3" id="KW-1185">Reference proteome</keyword>